<dbReference type="Proteomes" id="UP001596620">
    <property type="component" value="Unassembled WGS sequence"/>
</dbReference>
<feature type="transmembrane region" description="Helical" evidence="1">
    <location>
        <begin position="14"/>
        <end position="31"/>
    </location>
</feature>
<evidence type="ECO:0000313" key="2">
    <source>
        <dbReference type="EMBL" id="MFC7747839.1"/>
    </source>
</evidence>
<feature type="transmembrane region" description="Helical" evidence="1">
    <location>
        <begin position="234"/>
        <end position="258"/>
    </location>
</feature>
<sequence length="263" mass="29685">MIAVQLRRLRQSKLFYISLLLGVLITSAHYIQTTRTILQGEASTIPDSSYLLWLNASDSEITNLFFLLVPILAALPFSTQFLVDRKTNYYELMMMRSGKYKYLFSMLAVSAFAGFLAIAIPLLINFLLFSLTFPAIHPDPFVYYTQGLFSFKTLFYSLQLNFPLIHTLFYIFLSGIIGSLFAVFSAALCLHIRFSLISLVIPVIISILISGLSELVEVGLSPIDFLDMNATAPVYLWCIALFGILMIMLTFILAIIGVRRLVR</sequence>
<feature type="transmembrane region" description="Helical" evidence="1">
    <location>
        <begin position="196"/>
        <end position="214"/>
    </location>
</feature>
<gene>
    <name evidence="2" type="ORF">ACFQU8_11640</name>
</gene>
<feature type="transmembrane region" description="Helical" evidence="1">
    <location>
        <begin position="103"/>
        <end position="124"/>
    </location>
</feature>
<keyword evidence="1" id="KW-1133">Transmembrane helix</keyword>
<keyword evidence="1" id="KW-0472">Membrane</keyword>
<comment type="caution">
    <text evidence="2">The sequence shown here is derived from an EMBL/GenBank/DDBJ whole genome shotgun (WGS) entry which is preliminary data.</text>
</comment>
<organism evidence="2 3">
    <name type="scientific">Lentibacillus kimchii</name>
    <dbReference type="NCBI Taxonomy" id="1542911"/>
    <lineage>
        <taxon>Bacteria</taxon>
        <taxon>Bacillati</taxon>
        <taxon>Bacillota</taxon>
        <taxon>Bacilli</taxon>
        <taxon>Bacillales</taxon>
        <taxon>Bacillaceae</taxon>
        <taxon>Lentibacillus</taxon>
    </lineage>
</organism>
<protein>
    <recommendedName>
        <fullName evidence="4">ABC-2 family transporter protein</fullName>
    </recommendedName>
</protein>
<proteinExistence type="predicted"/>
<accession>A0ABW2UVI3</accession>
<keyword evidence="1" id="KW-0812">Transmembrane</keyword>
<name>A0ABW2UVI3_9BACI</name>
<evidence type="ECO:0000313" key="3">
    <source>
        <dbReference type="Proteomes" id="UP001596620"/>
    </source>
</evidence>
<feature type="transmembrane region" description="Helical" evidence="1">
    <location>
        <begin position="61"/>
        <end position="83"/>
    </location>
</feature>
<dbReference type="EMBL" id="JBHTGR010000056">
    <property type="protein sequence ID" value="MFC7747839.1"/>
    <property type="molecule type" value="Genomic_DNA"/>
</dbReference>
<evidence type="ECO:0008006" key="4">
    <source>
        <dbReference type="Google" id="ProtNLM"/>
    </source>
</evidence>
<reference evidence="3" key="1">
    <citation type="journal article" date="2019" name="Int. J. Syst. Evol. Microbiol.">
        <title>The Global Catalogue of Microorganisms (GCM) 10K type strain sequencing project: providing services to taxonomists for standard genome sequencing and annotation.</title>
        <authorList>
            <consortium name="The Broad Institute Genomics Platform"/>
            <consortium name="The Broad Institute Genome Sequencing Center for Infectious Disease"/>
            <person name="Wu L."/>
            <person name="Ma J."/>
        </authorList>
    </citation>
    <scope>NUCLEOTIDE SEQUENCE [LARGE SCALE GENOMIC DNA]</scope>
    <source>
        <strain evidence="3">JCM 30234</strain>
    </source>
</reference>
<evidence type="ECO:0000256" key="1">
    <source>
        <dbReference type="SAM" id="Phobius"/>
    </source>
</evidence>
<keyword evidence="3" id="KW-1185">Reference proteome</keyword>
<feature type="transmembrane region" description="Helical" evidence="1">
    <location>
        <begin position="168"/>
        <end position="189"/>
    </location>
</feature>